<sequence length="330" mass="34370">MTRPITAVSLQQQPQTNNTMVLFRAGMRAVVAPTCSAAAVAVAPLTTASASSRTAARGMRVGMGAAGAAGTMTAAASLFSWASSSGGSGEQQQKQHAGWTSRSGFLLREASPAMAAIKKQAYTLVFVSSPNLDADTSANSRRRWGGVLGYFQESSGYDCVDLTAGAERKEGQEGSAGDEHEELLVLADELHAQLRLAMFQRPPVLFASPPSSKILSAYIGPDTSSTPLLSAAIITLQPPAASGFKASSSATEALAASALASSSGTTASFRAPVLVVLPAYSDADHDAATLEKRVKELWGPKAELLRVASSDPHSAEAVREIERWMLSHGF</sequence>
<name>A0AAN6G6V3_9BASI</name>
<dbReference type="EMBL" id="JAPDMQ010000813">
    <property type="protein sequence ID" value="KAK0520316.1"/>
    <property type="molecule type" value="Genomic_DNA"/>
</dbReference>
<gene>
    <name evidence="1" type="ORF">OC842_007141</name>
</gene>
<organism evidence="1 2">
    <name type="scientific">Tilletia horrida</name>
    <dbReference type="NCBI Taxonomy" id="155126"/>
    <lineage>
        <taxon>Eukaryota</taxon>
        <taxon>Fungi</taxon>
        <taxon>Dikarya</taxon>
        <taxon>Basidiomycota</taxon>
        <taxon>Ustilaginomycotina</taxon>
        <taxon>Exobasidiomycetes</taxon>
        <taxon>Tilletiales</taxon>
        <taxon>Tilletiaceae</taxon>
        <taxon>Tilletia</taxon>
    </lineage>
</organism>
<reference evidence="1" key="1">
    <citation type="journal article" date="2023" name="PhytoFront">
        <title>Draft Genome Resources of Seven Strains of Tilletia horrida, Causal Agent of Kernel Smut of Rice.</title>
        <authorList>
            <person name="Khanal S."/>
            <person name="Antony Babu S."/>
            <person name="Zhou X.G."/>
        </authorList>
    </citation>
    <scope>NUCLEOTIDE SEQUENCE</scope>
    <source>
        <strain evidence="1">TX3</strain>
    </source>
</reference>
<comment type="caution">
    <text evidence="1">The sequence shown here is derived from an EMBL/GenBank/DDBJ whole genome shotgun (WGS) entry which is preliminary data.</text>
</comment>
<keyword evidence="2" id="KW-1185">Reference proteome</keyword>
<evidence type="ECO:0000313" key="1">
    <source>
        <dbReference type="EMBL" id="KAK0520316.1"/>
    </source>
</evidence>
<dbReference type="Proteomes" id="UP001176521">
    <property type="component" value="Unassembled WGS sequence"/>
</dbReference>
<accession>A0AAN6G6V3</accession>
<proteinExistence type="predicted"/>
<dbReference type="AlphaFoldDB" id="A0AAN6G6V3"/>
<evidence type="ECO:0000313" key="2">
    <source>
        <dbReference type="Proteomes" id="UP001176521"/>
    </source>
</evidence>
<protein>
    <submittedName>
        <fullName evidence="1">Uncharacterized protein</fullName>
    </submittedName>
</protein>